<sequence>MNQETINDETLERAKRFFENDYRDRGMVKWQGYYLSDHTEDAEKNRFARKQAYEQEWMPEMSMVEIGEVLFDAYSKGRMVAIQERVRQDEFVPQIIHGVVKGYGETDIFIGNHQIEMSNIRWASLK</sequence>
<protein>
    <submittedName>
        <fullName evidence="1">Uncharacterized protein</fullName>
    </submittedName>
</protein>
<organism evidence="1 2">
    <name type="scientific">Weissella diestrammenae</name>
    <dbReference type="NCBI Taxonomy" id="1162633"/>
    <lineage>
        <taxon>Bacteria</taxon>
        <taxon>Bacillati</taxon>
        <taxon>Bacillota</taxon>
        <taxon>Bacilli</taxon>
        <taxon>Lactobacillales</taxon>
        <taxon>Lactobacillaceae</taxon>
        <taxon>Weissella</taxon>
    </lineage>
</organism>
<name>A0A7G9T3V6_9LACO</name>
<proteinExistence type="predicted"/>
<dbReference type="RefSeq" id="WP_187528616.1">
    <property type="nucleotide sequence ID" value="NZ_CP060724.1"/>
</dbReference>
<gene>
    <name evidence="1" type="ORF">H9L19_05035</name>
</gene>
<dbReference type="KEGG" id="wdi:H9L19_05035"/>
<dbReference type="AlphaFoldDB" id="A0A7G9T3V6"/>
<dbReference type="EMBL" id="CP060724">
    <property type="protein sequence ID" value="QNN74781.1"/>
    <property type="molecule type" value="Genomic_DNA"/>
</dbReference>
<dbReference type="Proteomes" id="UP000515800">
    <property type="component" value="Chromosome"/>
</dbReference>
<evidence type="ECO:0000313" key="2">
    <source>
        <dbReference type="Proteomes" id="UP000515800"/>
    </source>
</evidence>
<evidence type="ECO:0000313" key="1">
    <source>
        <dbReference type="EMBL" id="QNN74781.1"/>
    </source>
</evidence>
<reference evidence="1 2" key="1">
    <citation type="submission" date="2020-08" db="EMBL/GenBank/DDBJ databases">
        <title>Genome sequence of Weissella diestrammenae KACC 16890T.</title>
        <authorList>
            <person name="Hyun D.-W."/>
            <person name="Bae J.-W."/>
        </authorList>
    </citation>
    <scope>NUCLEOTIDE SEQUENCE [LARGE SCALE GENOMIC DNA]</scope>
    <source>
        <strain evidence="1 2">KACC 16890</strain>
    </source>
</reference>
<accession>A0A7G9T3V6</accession>
<keyword evidence="2" id="KW-1185">Reference proteome</keyword>